<dbReference type="PANTHER" id="PTHR30097">
    <property type="entry name" value="CATION EFFLUX SYSTEM PROTEIN CUSB"/>
    <property type="match status" value="1"/>
</dbReference>
<proteinExistence type="inferred from homology"/>
<dbReference type="InterPro" id="IPR058792">
    <property type="entry name" value="Beta-barrel_RND_2"/>
</dbReference>
<dbReference type="SUPFAM" id="SSF111369">
    <property type="entry name" value="HlyD-like secretion proteins"/>
    <property type="match status" value="1"/>
</dbReference>
<dbReference type="Gene3D" id="2.40.50.100">
    <property type="match status" value="1"/>
</dbReference>
<dbReference type="PROSITE" id="PS51257">
    <property type="entry name" value="PROKAR_LIPOPROTEIN"/>
    <property type="match status" value="1"/>
</dbReference>
<dbReference type="InterPro" id="IPR051909">
    <property type="entry name" value="MFP_Cation_Efflux"/>
</dbReference>
<dbReference type="Pfam" id="PF25973">
    <property type="entry name" value="BSH_CzcB"/>
    <property type="match status" value="1"/>
</dbReference>
<evidence type="ECO:0000313" key="6">
    <source>
        <dbReference type="EMBL" id="MFD1002745.1"/>
    </source>
</evidence>
<comment type="similarity">
    <text evidence="1">Belongs to the membrane fusion protein (MFP) (TC 8.A.1) family.</text>
</comment>
<dbReference type="Gene3D" id="2.40.30.170">
    <property type="match status" value="1"/>
</dbReference>
<keyword evidence="3" id="KW-0175">Coiled coil</keyword>
<dbReference type="EMBL" id="JBHTKA010000013">
    <property type="protein sequence ID" value="MFD1002745.1"/>
    <property type="molecule type" value="Genomic_DNA"/>
</dbReference>
<evidence type="ECO:0000259" key="5">
    <source>
        <dbReference type="Pfam" id="PF25973"/>
    </source>
</evidence>
<dbReference type="RefSeq" id="WP_377584343.1">
    <property type="nucleotide sequence ID" value="NZ_JBHTKA010000013.1"/>
</dbReference>
<evidence type="ECO:0000259" key="4">
    <source>
        <dbReference type="Pfam" id="PF25954"/>
    </source>
</evidence>
<evidence type="ECO:0000256" key="1">
    <source>
        <dbReference type="ARBA" id="ARBA00009477"/>
    </source>
</evidence>
<feature type="domain" description="CusB-like beta-barrel" evidence="4">
    <location>
        <begin position="228"/>
        <end position="300"/>
    </location>
</feature>
<keyword evidence="7" id="KW-1185">Reference proteome</keyword>
<name>A0ABW3K8W7_9BACT</name>
<dbReference type="InterPro" id="IPR058647">
    <property type="entry name" value="BSH_CzcB-like"/>
</dbReference>
<dbReference type="Proteomes" id="UP001597112">
    <property type="component" value="Unassembled WGS sequence"/>
</dbReference>
<dbReference type="InterPro" id="IPR006143">
    <property type="entry name" value="RND_pump_MFP"/>
</dbReference>
<reference evidence="7" key="1">
    <citation type="journal article" date="2019" name="Int. J. Syst. Evol. Microbiol.">
        <title>The Global Catalogue of Microorganisms (GCM) 10K type strain sequencing project: providing services to taxonomists for standard genome sequencing and annotation.</title>
        <authorList>
            <consortium name="The Broad Institute Genomics Platform"/>
            <consortium name="The Broad Institute Genome Sequencing Center for Infectious Disease"/>
            <person name="Wu L."/>
            <person name="Ma J."/>
        </authorList>
    </citation>
    <scope>NUCLEOTIDE SEQUENCE [LARGE SCALE GENOMIC DNA]</scope>
    <source>
        <strain evidence="7">CCUG 58938</strain>
    </source>
</reference>
<gene>
    <name evidence="6" type="ORF">ACFQ21_25695</name>
</gene>
<dbReference type="Pfam" id="PF25954">
    <property type="entry name" value="Beta-barrel_RND_2"/>
    <property type="match status" value="1"/>
</dbReference>
<feature type="coiled-coil region" evidence="3">
    <location>
        <begin position="123"/>
        <end position="150"/>
    </location>
</feature>
<feature type="domain" description="CzcB-like barrel-sandwich hybrid" evidence="5">
    <location>
        <begin position="77"/>
        <end position="220"/>
    </location>
</feature>
<dbReference type="NCBIfam" id="TIGR01730">
    <property type="entry name" value="RND_mfp"/>
    <property type="match status" value="1"/>
</dbReference>
<dbReference type="Gene3D" id="1.10.287.470">
    <property type="entry name" value="Helix hairpin bin"/>
    <property type="match status" value="1"/>
</dbReference>
<evidence type="ECO:0000313" key="7">
    <source>
        <dbReference type="Proteomes" id="UP001597112"/>
    </source>
</evidence>
<organism evidence="6 7">
    <name type="scientific">Ohtaekwangia kribbensis</name>
    <dbReference type="NCBI Taxonomy" id="688913"/>
    <lineage>
        <taxon>Bacteria</taxon>
        <taxon>Pseudomonadati</taxon>
        <taxon>Bacteroidota</taxon>
        <taxon>Cytophagia</taxon>
        <taxon>Cytophagales</taxon>
        <taxon>Fulvivirgaceae</taxon>
        <taxon>Ohtaekwangia</taxon>
    </lineage>
</organism>
<evidence type="ECO:0000256" key="2">
    <source>
        <dbReference type="ARBA" id="ARBA00022448"/>
    </source>
</evidence>
<accession>A0ABW3K8W7</accession>
<evidence type="ECO:0000256" key="3">
    <source>
        <dbReference type="SAM" id="Coils"/>
    </source>
</evidence>
<keyword evidence="2" id="KW-0813">Transport</keyword>
<dbReference type="Gene3D" id="2.40.420.20">
    <property type="match status" value="1"/>
</dbReference>
<dbReference type="PANTHER" id="PTHR30097:SF4">
    <property type="entry name" value="SLR6042 PROTEIN"/>
    <property type="match status" value="1"/>
</dbReference>
<comment type="caution">
    <text evidence="6">The sequence shown here is derived from an EMBL/GenBank/DDBJ whole genome shotgun (WGS) entry which is preliminary data.</text>
</comment>
<protein>
    <submittedName>
        <fullName evidence="6">Efflux RND transporter periplasmic adaptor subunit</fullName>
    </submittedName>
</protein>
<sequence>MKNIVLFIFAVSLLTACTSKPPSEQYTSVDSLQGNVVKLTSVQYKASNIVLGKMERRPVAGSITVNGKLDVPPQNVTIISPPWGGFVNAIYILPGMPVKKGDVLAVLQNQEYIQLQQDYLDNVSKLEFLEKEYERQVELARENVNAQKSLQQSKAQYGSMKAIVNGLEAKLAMIHISTASLQNGKISSTIALRSPVNGFVTTVNVSTGQFVTATDVLFKIVSLQHIHVELQVYEKDIHKISTGQKVTFHLANDTTCYDASVYLVGKEIGADRTVQVHCDMNREHQSLLPGMFVTARIETASDTENVVPMEAIANYEGKNYIFVSSGSNVFRAVPVRTGNSSGSLIPIDLSEPEDEDIVIVTRGAFELMGLLKNKQE</sequence>